<reference evidence="6" key="1">
    <citation type="journal article" date="2019" name="Int. J. Syst. Evol. Microbiol.">
        <title>The Global Catalogue of Microorganisms (GCM) 10K type strain sequencing project: providing services to taxonomists for standard genome sequencing and annotation.</title>
        <authorList>
            <consortium name="The Broad Institute Genomics Platform"/>
            <consortium name="The Broad Institute Genome Sequencing Center for Infectious Disease"/>
            <person name="Wu L."/>
            <person name="Ma J."/>
        </authorList>
    </citation>
    <scope>NUCLEOTIDE SEQUENCE [LARGE SCALE GENOMIC DNA]</scope>
    <source>
        <strain evidence="6">JCM 17809</strain>
    </source>
</reference>
<protein>
    <recommendedName>
        <fullName evidence="4">Cell envelope-related transcriptional attenuator domain-containing protein</fullName>
    </recommendedName>
</protein>
<dbReference type="NCBIfam" id="TIGR00350">
    <property type="entry name" value="lytR_cpsA_psr"/>
    <property type="match status" value="1"/>
</dbReference>
<keyword evidence="3" id="KW-0472">Membrane</keyword>
<evidence type="ECO:0000313" key="6">
    <source>
        <dbReference type="Proteomes" id="UP001500945"/>
    </source>
</evidence>
<feature type="compositionally biased region" description="Low complexity" evidence="2">
    <location>
        <begin position="453"/>
        <end position="480"/>
    </location>
</feature>
<name>A0ABP8JZY6_9MICO</name>
<evidence type="ECO:0000256" key="1">
    <source>
        <dbReference type="ARBA" id="ARBA00006068"/>
    </source>
</evidence>
<dbReference type="PANTHER" id="PTHR33392:SF6">
    <property type="entry name" value="POLYISOPRENYL-TEICHOIC ACID--PEPTIDOGLYCAN TEICHOIC ACID TRANSFERASE TAGU"/>
    <property type="match status" value="1"/>
</dbReference>
<feature type="domain" description="Cell envelope-related transcriptional attenuator" evidence="4">
    <location>
        <begin position="258"/>
        <end position="372"/>
    </location>
</feature>
<accession>A0ABP8JZY6</accession>
<organism evidence="5 6">
    <name type="scientific">Fodinibacter luteus</name>
    <dbReference type="NCBI Taxonomy" id="552064"/>
    <lineage>
        <taxon>Bacteria</taxon>
        <taxon>Bacillati</taxon>
        <taxon>Actinomycetota</taxon>
        <taxon>Actinomycetes</taxon>
        <taxon>Micrococcales</taxon>
        <taxon>Intrasporangiaceae</taxon>
        <taxon>Fodinibacter (ex Wang et al. 2009)</taxon>
    </lineage>
</organism>
<comment type="caution">
    <text evidence="5">The sequence shown here is derived from an EMBL/GenBank/DDBJ whole genome shotgun (WGS) entry which is preliminary data.</text>
</comment>
<proteinExistence type="inferred from homology"/>
<gene>
    <name evidence="5" type="ORF">GCM10023168_03940</name>
</gene>
<evidence type="ECO:0000256" key="2">
    <source>
        <dbReference type="SAM" id="MobiDB-lite"/>
    </source>
</evidence>
<keyword evidence="3" id="KW-0812">Transmembrane</keyword>
<dbReference type="PANTHER" id="PTHR33392">
    <property type="entry name" value="POLYISOPRENYL-TEICHOIC ACID--PEPTIDOGLYCAN TEICHOIC ACID TRANSFERASE TAGU"/>
    <property type="match status" value="1"/>
</dbReference>
<feature type="region of interest" description="Disordered" evidence="2">
    <location>
        <begin position="446"/>
        <end position="518"/>
    </location>
</feature>
<dbReference type="Proteomes" id="UP001500945">
    <property type="component" value="Unassembled WGS sequence"/>
</dbReference>
<keyword evidence="3" id="KW-1133">Transmembrane helix</keyword>
<dbReference type="RefSeq" id="WP_345201709.1">
    <property type="nucleotide sequence ID" value="NZ_BAABGM010000002.1"/>
</dbReference>
<feature type="transmembrane region" description="Helical" evidence="3">
    <location>
        <begin position="66"/>
        <end position="84"/>
    </location>
</feature>
<evidence type="ECO:0000313" key="5">
    <source>
        <dbReference type="EMBL" id="GAA4398177.1"/>
    </source>
</evidence>
<dbReference type="Gene3D" id="3.40.630.190">
    <property type="entry name" value="LCP protein"/>
    <property type="match status" value="1"/>
</dbReference>
<evidence type="ECO:0000256" key="3">
    <source>
        <dbReference type="SAM" id="Phobius"/>
    </source>
</evidence>
<sequence>MGHQRGSAVLERGAAEAPIRVDTRAPGTTRRDRRRAVTLLGLTVVLPGTAQLAAGHRSLGRFALRVWLGVVGVAVLVGLLALVSRTAALTLLTHRWTLAVLQAVLLGIAVLWAVLLVDAWRLGRPDRLPRRDRRVLLVSLLVLLLVLPGGAAYAGMNVGAARAAMTSLFGAGEAAGAVDGRYNILLLGGDSGAGRTGLRPDSIQLASVDADTGRAVLFGFSRETEHISFRPGSVMAGLMPQGWTCGDECLLNGLYTWGQEHAKEFPPGTDDPGLVATTEAVEALSGLEIQYHVLVDLKGFRSLVDAVGGLDITVQRRTPIGSEAQIRGWIDAGERHLDGHDALWYARSRANSTNYERMARQRCVVTAMIRQLDPQTVVLNFGDIAKATKGVFRTNIPQDALASLGELAVKTKQQKITSVNFVPPLIEPWDYDPAVVHDTVAAAIERSEEAEEASAAAPATAPDAAPSTAPGAAPASPAADEAGEEGDGDEPRKQAVMERPGSDPDADTADLASVCSAG</sequence>
<evidence type="ECO:0000259" key="4">
    <source>
        <dbReference type="Pfam" id="PF03816"/>
    </source>
</evidence>
<dbReference type="Pfam" id="PF03816">
    <property type="entry name" value="LytR_cpsA_psr"/>
    <property type="match status" value="1"/>
</dbReference>
<dbReference type="EMBL" id="BAABGM010000002">
    <property type="protein sequence ID" value="GAA4398177.1"/>
    <property type="molecule type" value="Genomic_DNA"/>
</dbReference>
<feature type="transmembrane region" description="Helical" evidence="3">
    <location>
        <begin position="96"/>
        <end position="115"/>
    </location>
</feature>
<keyword evidence="6" id="KW-1185">Reference proteome</keyword>
<dbReference type="InterPro" id="IPR004474">
    <property type="entry name" value="LytR_CpsA_psr"/>
</dbReference>
<feature type="transmembrane region" description="Helical" evidence="3">
    <location>
        <begin position="135"/>
        <end position="156"/>
    </location>
</feature>
<dbReference type="InterPro" id="IPR050922">
    <property type="entry name" value="LytR/CpsA/Psr_CW_biosynth"/>
</dbReference>
<feature type="compositionally biased region" description="Basic and acidic residues" evidence="2">
    <location>
        <begin position="489"/>
        <end position="502"/>
    </location>
</feature>
<comment type="similarity">
    <text evidence="1">Belongs to the LytR/CpsA/Psr (LCP) family.</text>
</comment>